<dbReference type="Proteomes" id="UP000664701">
    <property type="component" value="Chromosome"/>
</dbReference>
<reference evidence="2 3" key="2">
    <citation type="submission" date="2024-03" db="EMBL/GenBank/DDBJ databases">
        <title>The Genome Sequence of Enterococcus sp. DIV2402.</title>
        <authorList>
            <consortium name="The Broad Institute Genomics Platform"/>
            <consortium name="The Broad Institute Microbial Omics Core"/>
            <consortium name="The Broad Institute Genomic Center for Infectious Diseases"/>
            <person name="Earl A."/>
            <person name="Manson A."/>
            <person name="Gilmore M."/>
            <person name="Schwartman J."/>
            <person name="Shea T."/>
            <person name="Abouelleil A."/>
            <person name="Cao P."/>
            <person name="Chapman S."/>
            <person name="Cusick C."/>
            <person name="Young S."/>
            <person name="Neafsey D."/>
            <person name="Nusbaum C."/>
            <person name="Birren B."/>
        </authorList>
    </citation>
    <scope>NUCLEOTIDE SEQUENCE [LARGE SCALE GENOMIC DNA]</scope>
    <source>
        <strain evidence="2 3">DIV2402</strain>
    </source>
</reference>
<dbReference type="InterPro" id="IPR002934">
    <property type="entry name" value="Polymerase_NTP_transf_dom"/>
</dbReference>
<gene>
    <name evidence="2" type="ORF">DOK78_000814</name>
</gene>
<dbReference type="InterPro" id="IPR043519">
    <property type="entry name" value="NT_sf"/>
</dbReference>
<proteinExistence type="predicted"/>
<name>A0ABZ2SL21_9ENTE</name>
<dbReference type="CDD" id="cd05403">
    <property type="entry name" value="NT_KNTase_like"/>
    <property type="match status" value="1"/>
</dbReference>
<evidence type="ECO:0000259" key="1">
    <source>
        <dbReference type="Pfam" id="PF01909"/>
    </source>
</evidence>
<evidence type="ECO:0000313" key="2">
    <source>
        <dbReference type="EMBL" id="WYJ76188.1"/>
    </source>
</evidence>
<accession>A0ABZ2SL21</accession>
<sequence>MKETTLQTSRNKLLHHLRVITNISIIQGTFLGGSLATGNADAYSDIDFRIVLAPTVDKNIFLTTLLKKLEPILFIETKTTFYAVIHFPSFIKLDVFVYYPDELPPSPWLATIHILKDTNELLQHIKEDSQKSPYHPTQAEVDVFLAKYYANLHEFYRRLKRQETIYAQTCRFMLIHCLISFWYMEQGYPPNNLGDWSKYEGARSKLTNTQKNTVQQLVMLEPLDFINELIDSTHTTLTSLSVKQSLHFDSAHYQTVTSLIK</sequence>
<dbReference type="RefSeq" id="WP_207942541.1">
    <property type="nucleotide sequence ID" value="NZ_CP147251.1"/>
</dbReference>
<reference evidence="2 3" key="1">
    <citation type="submission" date="2021-03" db="EMBL/GenBank/DDBJ databases">
        <authorList>
            <person name="Gilmore M.S."/>
            <person name="Schwartzman J."/>
            <person name="Van Tyne D."/>
            <person name="Martin M."/>
            <person name="Earl A.M."/>
            <person name="Manson A.L."/>
            <person name="Straub T."/>
            <person name="Salamzade R."/>
            <person name="Saavedra J."/>
            <person name="Lebreton F."/>
            <person name="Prichula J."/>
            <person name="Schaufler K."/>
            <person name="Gaca A."/>
            <person name="Sgardioli B."/>
            <person name="Wagenaar J."/>
            <person name="Strong T."/>
        </authorList>
    </citation>
    <scope>NUCLEOTIDE SEQUENCE [LARGE SCALE GENOMIC DNA]</scope>
    <source>
        <strain evidence="2 3">DIV2402</strain>
    </source>
</reference>
<protein>
    <recommendedName>
        <fullName evidence="1">Polymerase nucleotidyl transferase domain-containing protein</fullName>
    </recommendedName>
</protein>
<dbReference type="Pfam" id="PF01909">
    <property type="entry name" value="NTP_transf_2"/>
    <property type="match status" value="1"/>
</dbReference>
<dbReference type="Gene3D" id="3.30.460.10">
    <property type="entry name" value="Beta Polymerase, domain 2"/>
    <property type="match status" value="1"/>
</dbReference>
<keyword evidence="3" id="KW-1185">Reference proteome</keyword>
<organism evidence="2 3">
    <name type="scientific">Candidatus Enterococcus lowellii</name>
    <dbReference type="NCBI Taxonomy" id="2230877"/>
    <lineage>
        <taxon>Bacteria</taxon>
        <taxon>Bacillati</taxon>
        <taxon>Bacillota</taxon>
        <taxon>Bacilli</taxon>
        <taxon>Lactobacillales</taxon>
        <taxon>Enterococcaceae</taxon>
        <taxon>Enterococcus</taxon>
    </lineage>
</organism>
<dbReference type="SUPFAM" id="SSF81301">
    <property type="entry name" value="Nucleotidyltransferase"/>
    <property type="match status" value="1"/>
</dbReference>
<feature type="domain" description="Polymerase nucleotidyl transferase" evidence="1">
    <location>
        <begin position="30"/>
        <end position="73"/>
    </location>
</feature>
<dbReference type="EMBL" id="CP147251">
    <property type="protein sequence ID" value="WYJ76188.1"/>
    <property type="molecule type" value="Genomic_DNA"/>
</dbReference>
<evidence type="ECO:0000313" key="3">
    <source>
        <dbReference type="Proteomes" id="UP000664701"/>
    </source>
</evidence>